<dbReference type="AlphaFoldDB" id="A0A1Y5P0Y7"/>
<proteinExistence type="predicted"/>
<evidence type="ECO:0000256" key="1">
    <source>
        <dbReference type="SAM" id="MobiDB-lite"/>
    </source>
</evidence>
<reference evidence="4" key="1">
    <citation type="submission" date="2016-03" db="EMBL/GenBank/DDBJ databases">
        <authorList>
            <person name="Ploux O."/>
        </authorList>
    </citation>
    <scope>NUCLEOTIDE SEQUENCE</scope>
    <source>
        <strain evidence="4">UC1</strain>
    </source>
</reference>
<dbReference type="EMBL" id="FLQR01000006">
    <property type="protein sequence ID" value="SBS72334.1"/>
    <property type="molecule type" value="Genomic_DNA"/>
</dbReference>
<accession>A0A1Y5P0Y7</accession>
<feature type="domain" description="D-apionate lactonase TIM barrel" evidence="3">
    <location>
        <begin position="258"/>
        <end position="511"/>
    </location>
</feature>
<dbReference type="InterPro" id="IPR058787">
    <property type="entry name" value="ApnL_M"/>
</dbReference>
<sequence>MWQREDVGRRTLGDWTFALRGDEVADLRRSGRRVLRSVRAVVRDQDWNTAPLLVDRVRATDASLTLHVRSSDLGSSFRGIVRIELRGDRLVVLTDLESEREFATNRTGIVVLHPPQAAGAAVEVGHADGTTTHTAFPTAISPHQPVRDIARLAWNDDGVAVAIAFEGDVFEMEDQRNWTDASYKTYSRPLSLPFPYRVLPGERVVQSITVTADVAREPRPAPPIDRIDLRAGGAFPAIGTGASTAPDPAPAVTPLGASLLVELDLGWAGWPAALARASASGLPLDVRVVIPDADPASAVAAAVAALRGLDVTRVAAFQPSGPARHVSDATATALLRAAAAAADLSAPIVGGARSHFTELNREQRRLPRDLEGVVFAVTPLFHSRDTEQLVESLAVQRLVAAQAVRIAGAAPVHVGPVTLRPHFNDVATTSPPRPPHEDLRAGYGPELEDADDERQGADELAAWTVASAAALAVPGVASLSFFEEWGPRGLRDSDGVDRPVAAAFAALAGLDGTTLLHGRSPDGLVWALGGRHEDDTAAVLVANLDTDGRSLRIVAGDGHAGIHLGPATWVSVHMGTRAPRGG</sequence>
<dbReference type="Pfam" id="PF25838">
    <property type="entry name" value="Apionate_lact_M"/>
    <property type="match status" value="1"/>
</dbReference>
<feature type="region of interest" description="Disordered" evidence="1">
    <location>
        <begin position="424"/>
        <end position="454"/>
    </location>
</feature>
<dbReference type="Pfam" id="PF25837">
    <property type="entry name" value="Apionate_lact_N"/>
    <property type="match status" value="1"/>
</dbReference>
<name>A0A1Y5P0Y7_9MICO</name>
<dbReference type="RefSeq" id="WP_295575558.1">
    <property type="nucleotide sequence ID" value="NZ_FLQR01000006.1"/>
</dbReference>
<feature type="domain" description="D-apionate lactonase N-terminal" evidence="2">
    <location>
        <begin position="9"/>
        <end position="212"/>
    </location>
</feature>
<dbReference type="InterPro" id="IPR058788">
    <property type="entry name" value="ApnL_N"/>
</dbReference>
<evidence type="ECO:0000259" key="3">
    <source>
        <dbReference type="Pfam" id="PF25838"/>
    </source>
</evidence>
<evidence type="ECO:0000259" key="2">
    <source>
        <dbReference type="Pfam" id="PF25837"/>
    </source>
</evidence>
<protein>
    <submittedName>
        <fullName evidence="4">Uncharacterized protein</fullName>
    </submittedName>
</protein>
<organism evidence="4">
    <name type="scientific">uncultured Microbacterium sp</name>
    <dbReference type="NCBI Taxonomy" id="191216"/>
    <lineage>
        <taxon>Bacteria</taxon>
        <taxon>Bacillati</taxon>
        <taxon>Actinomycetota</taxon>
        <taxon>Actinomycetes</taxon>
        <taxon>Micrococcales</taxon>
        <taxon>Microbacteriaceae</taxon>
        <taxon>Microbacterium</taxon>
        <taxon>environmental samples</taxon>
    </lineage>
</organism>
<gene>
    <name evidence="4" type="ORF">MIPYR_20545</name>
</gene>
<evidence type="ECO:0000313" key="4">
    <source>
        <dbReference type="EMBL" id="SBS72334.1"/>
    </source>
</evidence>